<evidence type="ECO:0000256" key="3">
    <source>
        <dbReference type="SAM" id="Phobius"/>
    </source>
</evidence>
<comment type="caution">
    <text evidence="5">The sequence shown here is derived from an EMBL/GenBank/DDBJ whole genome shotgun (WGS) entry which is preliminary data.</text>
</comment>
<evidence type="ECO:0000313" key="5">
    <source>
        <dbReference type="EMBL" id="KAK9674950.1"/>
    </source>
</evidence>
<dbReference type="PANTHER" id="PTHR43520:SF8">
    <property type="entry name" value="P-TYPE CU(+) TRANSPORTER"/>
    <property type="match status" value="1"/>
</dbReference>
<keyword evidence="3" id="KW-1133">Transmembrane helix</keyword>
<feature type="non-terminal residue" evidence="5">
    <location>
        <position position="1"/>
    </location>
</feature>
<keyword evidence="1" id="KW-0479">Metal-binding</keyword>
<keyword evidence="3" id="KW-0472">Membrane</keyword>
<dbReference type="InterPro" id="IPR036163">
    <property type="entry name" value="HMA_dom_sf"/>
</dbReference>
<accession>A0ABR2VL65</accession>
<feature type="transmembrane region" description="Helical" evidence="3">
    <location>
        <begin position="111"/>
        <end position="132"/>
    </location>
</feature>
<protein>
    <recommendedName>
        <fullName evidence="4">HMA domain-containing protein</fullName>
    </recommendedName>
</protein>
<evidence type="ECO:0000313" key="6">
    <source>
        <dbReference type="Proteomes" id="UP001479436"/>
    </source>
</evidence>
<reference evidence="5 6" key="1">
    <citation type="submission" date="2023-04" db="EMBL/GenBank/DDBJ databases">
        <title>Genome of Basidiobolus ranarum AG-B5.</title>
        <authorList>
            <person name="Stajich J.E."/>
            <person name="Carter-House D."/>
            <person name="Gryganskyi A."/>
        </authorList>
    </citation>
    <scope>NUCLEOTIDE SEQUENCE [LARGE SCALE GENOMIC DNA]</scope>
    <source>
        <strain evidence="5 6">AG-B5</strain>
    </source>
</reference>
<dbReference type="InterPro" id="IPR006121">
    <property type="entry name" value="HMA_dom"/>
</dbReference>
<evidence type="ECO:0000256" key="1">
    <source>
        <dbReference type="ARBA" id="ARBA00022723"/>
    </source>
</evidence>
<dbReference type="Pfam" id="PF00403">
    <property type="entry name" value="HMA"/>
    <property type="match status" value="1"/>
</dbReference>
<dbReference type="SUPFAM" id="SSF55008">
    <property type="entry name" value="HMA, heavy metal-associated domain"/>
    <property type="match status" value="1"/>
</dbReference>
<evidence type="ECO:0000259" key="4">
    <source>
        <dbReference type="PROSITE" id="PS50846"/>
    </source>
</evidence>
<feature type="domain" description="HMA" evidence="4">
    <location>
        <begin position="50"/>
        <end position="114"/>
    </location>
</feature>
<keyword evidence="6" id="KW-1185">Reference proteome</keyword>
<dbReference type="Proteomes" id="UP001479436">
    <property type="component" value="Unassembled WGS sequence"/>
</dbReference>
<dbReference type="InterPro" id="IPR017969">
    <property type="entry name" value="Heavy-metal-associated_CS"/>
</dbReference>
<dbReference type="PROSITE" id="PS01047">
    <property type="entry name" value="HMA_1"/>
    <property type="match status" value="1"/>
</dbReference>
<dbReference type="PANTHER" id="PTHR43520">
    <property type="entry name" value="ATP7, ISOFORM B"/>
    <property type="match status" value="1"/>
</dbReference>
<keyword evidence="3" id="KW-0812">Transmembrane</keyword>
<sequence>YCVSSLTGRGVSTFTREDQEQLVDLQWETIQQESGSKGINNEEGENSGTITTNLTISGMTCSSCVNSIESNLQSQYGIISCQINLFTQSGVVVNDPKKIGPQRHAGETRALLIYFLWALSFAIPASIIGIVFDIALSDEIQFVRHLQPKFVQVLVYLFWSCGSLPHQCNSS</sequence>
<name>A0ABR2VL65_9FUNG</name>
<dbReference type="PROSITE" id="PS50846">
    <property type="entry name" value="HMA_2"/>
    <property type="match status" value="1"/>
</dbReference>
<proteinExistence type="predicted"/>
<keyword evidence="2" id="KW-1278">Translocase</keyword>
<organism evidence="5 6">
    <name type="scientific">Basidiobolus ranarum</name>
    <dbReference type="NCBI Taxonomy" id="34480"/>
    <lineage>
        <taxon>Eukaryota</taxon>
        <taxon>Fungi</taxon>
        <taxon>Fungi incertae sedis</taxon>
        <taxon>Zoopagomycota</taxon>
        <taxon>Entomophthoromycotina</taxon>
        <taxon>Basidiobolomycetes</taxon>
        <taxon>Basidiobolales</taxon>
        <taxon>Basidiobolaceae</taxon>
        <taxon>Basidiobolus</taxon>
    </lineage>
</organism>
<dbReference type="Gene3D" id="3.30.70.100">
    <property type="match status" value="1"/>
</dbReference>
<gene>
    <name evidence="5" type="ORF">K7432_016769</name>
</gene>
<dbReference type="EMBL" id="JASJQH010009868">
    <property type="protein sequence ID" value="KAK9674950.1"/>
    <property type="molecule type" value="Genomic_DNA"/>
</dbReference>
<dbReference type="CDD" id="cd00371">
    <property type="entry name" value="HMA"/>
    <property type="match status" value="1"/>
</dbReference>
<evidence type="ECO:0000256" key="2">
    <source>
        <dbReference type="ARBA" id="ARBA00022967"/>
    </source>
</evidence>